<comment type="similarity">
    <text evidence="3">Belongs to the peptidase U32 family.</text>
</comment>
<dbReference type="InterPro" id="IPR032525">
    <property type="entry name" value="Peptidase_U32_C"/>
</dbReference>
<reference evidence="5 6" key="1">
    <citation type="submission" date="2020-12" db="EMBL/GenBank/DDBJ databases">
        <title>Whole genome sequences of gut porcine anaerobes.</title>
        <authorList>
            <person name="Kubasova T."/>
            <person name="Jahodarova E."/>
            <person name="Rychlik I."/>
        </authorList>
    </citation>
    <scope>NUCLEOTIDE SEQUENCE [LARGE SCALE GENOMIC DNA]</scope>
    <source>
        <strain evidence="5 6">An867</strain>
    </source>
</reference>
<evidence type="ECO:0000259" key="4">
    <source>
        <dbReference type="Pfam" id="PF16325"/>
    </source>
</evidence>
<keyword evidence="2" id="KW-0378">Hydrolase</keyword>
<dbReference type="PANTHER" id="PTHR30217:SF6">
    <property type="entry name" value="TRNA HYDROXYLATION PROTEIN P"/>
    <property type="match status" value="1"/>
</dbReference>
<gene>
    <name evidence="5" type="ORF">JQM67_03400</name>
</gene>
<proteinExistence type="inferred from homology"/>
<evidence type="ECO:0000256" key="1">
    <source>
        <dbReference type="ARBA" id="ARBA00022670"/>
    </source>
</evidence>
<name>A0ABS9CLG5_9FIRM</name>
<dbReference type="PANTHER" id="PTHR30217">
    <property type="entry name" value="PEPTIDASE U32 FAMILY"/>
    <property type="match status" value="1"/>
</dbReference>
<evidence type="ECO:0000313" key="5">
    <source>
        <dbReference type="EMBL" id="MCF2651640.1"/>
    </source>
</evidence>
<sequence length="406" mass="45397">MEHNRQNRPELLAPVGDMERLVSALDYGADAVYLAGKSFGMRSAPSNFSNDELRQAVERSHARGVKVYVTCNVLPHNHELAALPDFLTFCEEIGVDAFIMTDLGVMAMAKRYAPKVAVHISTQAGVVNYETANAFYNMGAERVVLARELSFAEIAEIRAKTPKALEIEAFVHGAMCVSFSGRCLLSNYLTGRDANHGDCAQPCRWDYYLVERTRPDQVFTIQQDQKSTFVFNSKDMCMIEHIPEILNCGVSSLKIEGRAKSAYYVACVTNAYRHAVDAALAGEPLPQWVVDETDKISHRAYSTGFYSGQEPGQTPEMGGYIRHWDIGAICVGEENGYVRLTQRNRFFRGEMVSVLEPGTEPYDLELSEIFDETMTPIESAPHATMTVYLKTDRKIKPGAFLRVRRS</sequence>
<dbReference type="InterPro" id="IPR051454">
    <property type="entry name" value="RNA/ubiquinone_mod_enzymes"/>
</dbReference>
<evidence type="ECO:0000313" key="6">
    <source>
        <dbReference type="Proteomes" id="UP001299220"/>
    </source>
</evidence>
<dbReference type="Pfam" id="PF01136">
    <property type="entry name" value="Peptidase_U32"/>
    <property type="match status" value="1"/>
</dbReference>
<organism evidence="5 6">
    <name type="scientific">Anaeromassilibacillus senegalensis</name>
    <dbReference type="NCBI Taxonomy" id="1673717"/>
    <lineage>
        <taxon>Bacteria</taxon>
        <taxon>Bacillati</taxon>
        <taxon>Bacillota</taxon>
        <taxon>Clostridia</taxon>
        <taxon>Eubacteriales</taxon>
        <taxon>Acutalibacteraceae</taxon>
        <taxon>Anaeromassilibacillus</taxon>
    </lineage>
</organism>
<keyword evidence="1" id="KW-0645">Protease</keyword>
<dbReference type="Pfam" id="PF16325">
    <property type="entry name" value="Peptidase_U32_C"/>
    <property type="match status" value="1"/>
</dbReference>
<protein>
    <submittedName>
        <fullName evidence="5">U32 family peptidase</fullName>
    </submittedName>
</protein>
<dbReference type="RefSeq" id="WP_235322652.1">
    <property type="nucleotide sequence ID" value="NZ_JAFBIT010000001.1"/>
</dbReference>
<dbReference type="Proteomes" id="UP001299220">
    <property type="component" value="Unassembled WGS sequence"/>
</dbReference>
<dbReference type="Gene3D" id="2.40.30.10">
    <property type="entry name" value="Translation factors"/>
    <property type="match status" value="1"/>
</dbReference>
<evidence type="ECO:0000256" key="2">
    <source>
        <dbReference type="ARBA" id="ARBA00022801"/>
    </source>
</evidence>
<dbReference type="EMBL" id="JAFBIT010000001">
    <property type="protein sequence ID" value="MCF2651640.1"/>
    <property type="molecule type" value="Genomic_DNA"/>
</dbReference>
<dbReference type="SUPFAM" id="SSF51395">
    <property type="entry name" value="FMN-linked oxidoreductases"/>
    <property type="match status" value="1"/>
</dbReference>
<keyword evidence="6" id="KW-1185">Reference proteome</keyword>
<feature type="domain" description="Peptidase family U32 C-terminal" evidence="4">
    <location>
        <begin position="328"/>
        <end position="402"/>
    </location>
</feature>
<comment type="caution">
    <text evidence="5">The sequence shown here is derived from an EMBL/GenBank/DDBJ whole genome shotgun (WGS) entry which is preliminary data.</text>
</comment>
<evidence type="ECO:0000256" key="3">
    <source>
        <dbReference type="ARBA" id="ARBA00038374"/>
    </source>
</evidence>
<dbReference type="PROSITE" id="PS01276">
    <property type="entry name" value="PEPTIDASE_U32"/>
    <property type="match status" value="1"/>
</dbReference>
<accession>A0ABS9CLG5</accession>
<dbReference type="InterPro" id="IPR001539">
    <property type="entry name" value="Peptidase_U32"/>
</dbReference>